<feature type="transmembrane region" description="Helical" evidence="7">
    <location>
        <begin position="322"/>
        <end position="346"/>
    </location>
</feature>
<feature type="transmembrane region" description="Helical" evidence="7">
    <location>
        <begin position="20"/>
        <end position="38"/>
    </location>
</feature>
<reference evidence="8 9" key="1">
    <citation type="submission" date="2018-08" db="EMBL/GenBank/DDBJ databases">
        <title>A genome reference for cultivated species of the human gut microbiota.</title>
        <authorList>
            <person name="Zou Y."/>
            <person name="Xue W."/>
            <person name="Luo G."/>
        </authorList>
    </citation>
    <scope>NUCLEOTIDE SEQUENCE [LARGE SCALE GENOMIC DNA]</scope>
    <source>
        <strain evidence="8 9">AF14-26</strain>
    </source>
</reference>
<organism evidence="8 9">
    <name type="scientific">Bacteroides fragilis</name>
    <dbReference type="NCBI Taxonomy" id="817"/>
    <lineage>
        <taxon>Bacteria</taxon>
        <taxon>Pseudomonadati</taxon>
        <taxon>Bacteroidota</taxon>
        <taxon>Bacteroidia</taxon>
        <taxon>Bacteroidales</taxon>
        <taxon>Bacteroidaceae</taxon>
        <taxon>Bacteroides</taxon>
    </lineage>
</organism>
<evidence type="ECO:0000256" key="7">
    <source>
        <dbReference type="SAM" id="Phobius"/>
    </source>
</evidence>
<feature type="transmembrane region" description="Helical" evidence="7">
    <location>
        <begin position="415"/>
        <end position="432"/>
    </location>
</feature>
<evidence type="ECO:0000256" key="4">
    <source>
        <dbReference type="ARBA" id="ARBA00022692"/>
    </source>
</evidence>
<evidence type="ECO:0000256" key="2">
    <source>
        <dbReference type="ARBA" id="ARBA00007430"/>
    </source>
</evidence>
<dbReference type="CDD" id="cd13127">
    <property type="entry name" value="MATE_tuaB_like"/>
    <property type="match status" value="1"/>
</dbReference>
<dbReference type="PANTHER" id="PTHR30250">
    <property type="entry name" value="PST FAMILY PREDICTED COLANIC ACID TRANSPORTER"/>
    <property type="match status" value="1"/>
</dbReference>
<dbReference type="InterPro" id="IPR050833">
    <property type="entry name" value="Poly_Biosynth_Transport"/>
</dbReference>
<comment type="caution">
    <text evidence="8">The sequence shown here is derived from an EMBL/GenBank/DDBJ whole genome shotgun (WGS) entry which is preliminary data.</text>
</comment>
<protein>
    <submittedName>
        <fullName evidence="8">Lipopolysaccharide biosynthesis protein</fullName>
    </submittedName>
</protein>
<evidence type="ECO:0000256" key="3">
    <source>
        <dbReference type="ARBA" id="ARBA00022475"/>
    </source>
</evidence>
<evidence type="ECO:0000256" key="1">
    <source>
        <dbReference type="ARBA" id="ARBA00004651"/>
    </source>
</evidence>
<keyword evidence="3" id="KW-1003">Cell membrane</keyword>
<keyword evidence="5 7" id="KW-1133">Transmembrane helix</keyword>
<feature type="transmembrane region" description="Helical" evidence="7">
    <location>
        <begin position="115"/>
        <end position="135"/>
    </location>
</feature>
<feature type="transmembrane region" description="Helical" evidence="7">
    <location>
        <begin position="147"/>
        <end position="165"/>
    </location>
</feature>
<evidence type="ECO:0000256" key="5">
    <source>
        <dbReference type="ARBA" id="ARBA00022989"/>
    </source>
</evidence>
<name>A0A412YAJ3_BACFG</name>
<feature type="transmembrane region" description="Helical" evidence="7">
    <location>
        <begin position="44"/>
        <end position="68"/>
    </location>
</feature>
<dbReference type="AlphaFoldDB" id="A0A412YAJ3"/>
<comment type="subcellular location">
    <subcellularLocation>
        <location evidence="1">Cell membrane</location>
        <topology evidence="1">Multi-pass membrane protein</topology>
    </subcellularLocation>
</comment>
<feature type="transmembrane region" description="Helical" evidence="7">
    <location>
        <begin position="292"/>
        <end position="316"/>
    </location>
</feature>
<dbReference type="GO" id="GO:0005886">
    <property type="term" value="C:plasma membrane"/>
    <property type="evidence" value="ECO:0007669"/>
    <property type="project" value="UniProtKB-SubCell"/>
</dbReference>
<accession>A0A412YAJ3</accession>
<feature type="transmembrane region" description="Helical" evidence="7">
    <location>
        <begin position="80"/>
        <end position="103"/>
    </location>
</feature>
<sequence length="476" mass="53606">MEVKHNRQFWGVIWSLFDRLGAQFVTFIIGIVLARLLTPADYGLVGIIAIFIAVSNVLIEGGFSNALIRKLDRTESDLSTAFYFNVVVGIFLYVLLFFLAPFIATYFEDPLLIPLLRIIGLNVFFNSLCIVQNAILTAELNIKLQTLISLCSQIPMGIIAIYLAYKGFGVYALAIQSVGYTFIKTILFWCFARWRPITGFSKDSFNYLLSFGSKLVGANLIGTVFNEIYSIVIGKCIGKQELGYYTKARSLASQPDMICAGVIQKVTIPVLANVQDDKYTLLLVYRKYIKMIMCLMAPLASFLILAAKPIVIFLWTDKWSESIFLFQMLVFAGLWSPVSYLNLCLLQVLNRTGYILKLEFIKKPISLIIILISVQGGIIGIVVGQILIAVIADTINMSISKQLLAYTYRLQFSDILRYMFFAFVAGLIGYFITILFSNLALIILFSFVAVSVVYTLLLYLFRDPVVQEIRTVLKNM</sequence>
<dbReference type="RefSeq" id="WP_122142513.1">
    <property type="nucleotide sequence ID" value="NZ_JAFKPL010000005.1"/>
</dbReference>
<evidence type="ECO:0000256" key="6">
    <source>
        <dbReference type="ARBA" id="ARBA00023136"/>
    </source>
</evidence>
<dbReference type="EMBL" id="QRZH01000007">
    <property type="protein sequence ID" value="RGV54368.1"/>
    <property type="molecule type" value="Genomic_DNA"/>
</dbReference>
<gene>
    <name evidence="8" type="ORF">DWW08_10375</name>
</gene>
<keyword evidence="4 7" id="KW-0812">Transmembrane</keyword>
<evidence type="ECO:0000313" key="9">
    <source>
        <dbReference type="Proteomes" id="UP000286270"/>
    </source>
</evidence>
<dbReference type="PANTHER" id="PTHR30250:SF10">
    <property type="entry name" value="LIPOPOLYSACCHARIDE BIOSYNTHESIS PROTEIN WZXC"/>
    <property type="match status" value="1"/>
</dbReference>
<feature type="transmembrane region" description="Helical" evidence="7">
    <location>
        <begin position="439"/>
        <end position="461"/>
    </location>
</feature>
<comment type="similarity">
    <text evidence="2">Belongs to the polysaccharide synthase family.</text>
</comment>
<dbReference type="Proteomes" id="UP000286270">
    <property type="component" value="Unassembled WGS sequence"/>
</dbReference>
<feature type="transmembrane region" description="Helical" evidence="7">
    <location>
        <begin position="171"/>
        <end position="192"/>
    </location>
</feature>
<keyword evidence="6 7" id="KW-0472">Membrane</keyword>
<evidence type="ECO:0000313" key="8">
    <source>
        <dbReference type="EMBL" id="RGV54368.1"/>
    </source>
</evidence>
<feature type="transmembrane region" description="Helical" evidence="7">
    <location>
        <begin position="367"/>
        <end position="395"/>
    </location>
</feature>
<dbReference type="Pfam" id="PF13440">
    <property type="entry name" value="Polysacc_synt_3"/>
    <property type="match status" value="1"/>
</dbReference>
<proteinExistence type="inferred from homology"/>